<dbReference type="AlphaFoldDB" id="A0A392UQ85"/>
<name>A0A392UQ85_9FABA</name>
<comment type="caution">
    <text evidence="2">The sequence shown here is derived from an EMBL/GenBank/DDBJ whole genome shotgun (WGS) entry which is preliminary data.</text>
</comment>
<proteinExistence type="predicted"/>
<feature type="compositionally biased region" description="Acidic residues" evidence="1">
    <location>
        <begin position="27"/>
        <end position="38"/>
    </location>
</feature>
<reference evidence="2 3" key="1">
    <citation type="journal article" date="2018" name="Front. Plant Sci.">
        <title>Red Clover (Trifolium pratense) and Zigzag Clover (T. medium) - A Picture of Genomic Similarities and Differences.</title>
        <authorList>
            <person name="Dluhosova J."/>
            <person name="Istvanek J."/>
            <person name="Nedelnik J."/>
            <person name="Repkova J."/>
        </authorList>
    </citation>
    <scope>NUCLEOTIDE SEQUENCE [LARGE SCALE GENOMIC DNA]</scope>
    <source>
        <strain evidence="3">cv. 10/8</strain>
        <tissue evidence="2">Leaf</tissue>
    </source>
</reference>
<evidence type="ECO:0000256" key="1">
    <source>
        <dbReference type="SAM" id="MobiDB-lite"/>
    </source>
</evidence>
<accession>A0A392UQ85</accession>
<evidence type="ECO:0000313" key="3">
    <source>
        <dbReference type="Proteomes" id="UP000265520"/>
    </source>
</evidence>
<feature type="region of interest" description="Disordered" evidence="1">
    <location>
        <begin position="15"/>
        <end position="41"/>
    </location>
</feature>
<dbReference type="EMBL" id="LXQA010849395">
    <property type="protein sequence ID" value="MCI73925.1"/>
    <property type="molecule type" value="Genomic_DNA"/>
</dbReference>
<sequence length="52" mass="5926">MDTNDDNEVLSQAHLIVEDSLDRDGEIDTYDDNGDEDMQSIGNLKHNFDLNE</sequence>
<protein>
    <submittedName>
        <fullName evidence="2">Uncharacterized protein</fullName>
    </submittedName>
</protein>
<organism evidence="2 3">
    <name type="scientific">Trifolium medium</name>
    <dbReference type="NCBI Taxonomy" id="97028"/>
    <lineage>
        <taxon>Eukaryota</taxon>
        <taxon>Viridiplantae</taxon>
        <taxon>Streptophyta</taxon>
        <taxon>Embryophyta</taxon>
        <taxon>Tracheophyta</taxon>
        <taxon>Spermatophyta</taxon>
        <taxon>Magnoliopsida</taxon>
        <taxon>eudicotyledons</taxon>
        <taxon>Gunneridae</taxon>
        <taxon>Pentapetalae</taxon>
        <taxon>rosids</taxon>
        <taxon>fabids</taxon>
        <taxon>Fabales</taxon>
        <taxon>Fabaceae</taxon>
        <taxon>Papilionoideae</taxon>
        <taxon>50 kb inversion clade</taxon>
        <taxon>NPAAA clade</taxon>
        <taxon>Hologalegina</taxon>
        <taxon>IRL clade</taxon>
        <taxon>Trifolieae</taxon>
        <taxon>Trifolium</taxon>
    </lineage>
</organism>
<evidence type="ECO:0000313" key="2">
    <source>
        <dbReference type="EMBL" id="MCI73925.1"/>
    </source>
</evidence>
<dbReference type="Proteomes" id="UP000265520">
    <property type="component" value="Unassembled WGS sequence"/>
</dbReference>
<keyword evidence="3" id="KW-1185">Reference proteome</keyword>
<feature type="non-terminal residue" evidence="2">
    <location>
        <position position="52"/>
    </location>
</feature>
<feature type="compositionally biased region" description="Basic and acidic residues" evidence="1">
    <location>
        <begin position="16"/>
        <end position="26"/>
    </location>
</feature>